<dbReference type="Proteomes" id="UP000683360">
    <property type="component" value="Unassembled WGS sequence"/>
</dbReference>
<dbReference type="PROSITE" id="PS50871">
    <property type="entry name" value="C1Q"/>
    <property type="match status" value="1"/>
</dbReference>
<dbReference type="SMART" id="SM00110">
    <property type="entry name" value="C1Q"/>
    <property type="match status" value="1"/>
</dbReference>
<keyword evidence="4" id="KW-0175">Coiled coil</keyword>
<name>A0A8S3U4C9_MYTED</name>
<evidence type="ECO:0000256" key="2">
    <source>
        <dbReference type="ARBA" id="ARBA00022525"/>
    </source>
</evidence>
<dbReference type="GO" id="GO:0005576">
    <property type="term" value="C:extracellular region"/>
    <property type="evidence" value="ECO:0007669"/>
    <property type="project" value="UniProtKB-SubCell"/>
</dbReference>
<evidence type="ECO:0000313" key="7">
    <source>
        <dbReference type="Proteomes" id="UP000683360"/>
    </source>
</evidence>
<feature type="coiled-coil region" evidence="4">
    <location>
        <begin position="24"/>
        <end position="51"/>
    </location>
</feature>
<evidence type="ECO:0000313" key="6">
    <source>
        <dbReference type="EMBL" id="CAG2240734.1"/>
    </source>
</evidence>
<evidence type="ECO:0000256" key="3">
    <source>
        <dbReference type="ARBA" id="ARBA00022729"/>
    </source>
</evidence>
<reference evidence="6" key="1">
    <citation type="submission" date="2021-03" db="EMBL/GenBank/DDBJ databases">
        <authorList>
            <person name="Bekaert M."/>
        </authorList>
    </citation>
    <scope>NUCLEOTIDE SEQUENCE</scope>
</reference>
<protein>
    <submittedName>
        <fullName evidence="6">C1QL</fullName>
    </submittedName>
</protein>
<organism evidence="6 7">
    <name type="scientific">Mytilus edulis</name>
    <name type="common">Blue mussel</name>
    <dbReference type="NCBI Taxonomy" id="6550"/>
    <lineage>
        <taxon>Eukaryota</taxon>
        <taxon>Metazoa</taxon>
        <taxon>Spiralia</taxon>
        <taxon>Lophotrochozoa</taxon>
        <taxon>Mollusca</taxon>
        <taxon>Bivalvia</taxon>
        <taxon>Autobranchia</taxon>
        <taxon>Pteriomorphia</taxon>
        <taxon>Mytilida</taxon>
        <taxon>Mytiloidea</taxon>
        <taxon>Mytilidae</taxon>
        <taxon>Mytilinae</taxon>
        <taxon>Mytilus</taxon>
    </lineage>
</organism>
<dbReference type="Gene3D" id="1.20.5.170">
    <property type="match status" value="1"/>
</dbReference>
<dbReference type="InterPro" id="IPR050822">
    <property type="entry name" value="Cerebellin_Synaptic_Org"/>
</dbReference>
<accession>A0A8S3U4C9</accession>
<comment type="caution">
    <text evidence="6">The sequence shown here is derived from an EMBL/GenBank/DDBJ whole genome shotgun (WGS) entry which is preliminary data.</text>
</comment>
<feature type="coiled-coil region" evidence="4">
    <location>
        <begin position="101"/>
        <end position="205"/>
    </location>
</feature>
<dbReference type="InterPro" id="IPR001073">
    <property type="entry name" value="C1q_dom"/>
</dbReference>
<keyword evidence="7" id="KW-1185">Reference proteome</keyword>
<dbReference type="EMBL" id="CAJPWZ010002572">
    <property type="protein sequence ID" value="CAG2240734.1"/>
    <property type="molecule type" value="Genomic_DNA"/>
</dbReference>
<dbReference type="AlphaFoldDB" id="A0A8S3U4C9"/>
<gene>
    <name evidence="6" type="ORF">MEDL_53004</name>
</gene>
<keyword evidence="3" id="KW-0732">Signal</keyword>
<keyword evidence="2" id="KW-0964">Secreted</keyword>
<dbReference type="InterPro" id="IPR008983">
    <property type="entry name" value="Tumour_necrosis_fac-like_dom"/>
</dbReference>
<feature type="coiled-coil region" evidence="4">
    <location>
        <begin position="367"/>
        <end position="401"/>
    </location>
</feature>
<evidence type="ECO:0000256" key="4">
    <source>
        <dbReference type="SAM" id="Coils"/>
    </source>
</evidence>
<proteinExistence type="predicted"/>
<comment type="subcellular location">
    <subcellularLocation>
        <location evidence="1">Secreted</location>
    </subcellularLocation>
</comment>
<feature type="domain" description="C1q" evidence="5">
    <location>
        <begin position="400"/>
        <end position="529"/>
    </location>
</feature>
<sequence>MRTVPSSIGSGSESLLTCSKFHFEEKVLEKLVRLEHKVEIYEETVKRWENVFVSKLEKLDKVQKQSETFFKSMQAAQVQEEIRLNKSYSDIIETFKSQMNNQTIESKFAEENVKIRTLEDKFAEKSVNIRTLESKFAQESVKIKTLEDKFAEKSVNIRTLESKFAQESVKIKTLEDKFAEKSVNIRTLESKFAQESVKIKTLEDKFEEFGAKTKTWKDNDTEFYENLVNNLFESGSLKIQNKFQSFEEKTRFLTNNQNELNRKLCNNIRINVSNSFQNMESKQNATDVEVLNALSEIKTLDGKFAQESVKIKTLEGKFAQKSVQMKILEGKFAEESVKHKTIESKFAEESVKIKTLEDKFAEKGVNIRTLESKFAQESVKIKTLEDKFEEFGAKTKNLERQVADNNRKAYRTSSLTFASGTKIVFNKVWTNIGNGYQASTGVFTAPHEGLYHFTATIMSTIGGSLQLKIYHNKTPTAGRYITGGGYKSGTLDVVFNLPKGDEVYIASAGGYKIFSDVDTYITFSGHSIF</sequence>
<dbReference type="SUPFAM" id="SSF49842">
    <property type="entry name" value="TNF-like"/>
    <property type="match status" value="1"/>
</dbReference>
<dbReference type="OrthoDB" id="6154955at2759"/>
<dbReference type="PRINTS" id="PR00007">
    <property type="entry name" value="COMPLEMNTC1Q"/>
</dbReference>
<dbReference type="PANTHER" id="PTHR22923:SF116">
    <property type="entry name" value="C1Q DOMAIN-CONTAINING PROTEIN"/>
    <property type="match status" value="1"/>
</dbReference>
<dbReference type="Pfam" id="PF00386">
    <property type="entry name" value="C1q"/>
    <property type="match status" value="1"/>
</dbReference>
<dbReference type="Gene3D" id="2.60.120.40">
    <property type="match status" value="1"/>
</dbReference>
<dbReference type="PANTHER" id="PTHR22923">
    <property type="entry name" value="CEREBELLIN-RELATED"/>
    <property type="match status" value="1"/>
</dbReference>
<evidence type="ECO:0000256" key="1">
    <source>
        <dbReference type="ARBA" id="ARBA00004613"/>
    </source>
</evidence>
<evidence type="ECO:0000259" key="5">
    <source>
        <dbReference type="PROSITE" id="PS50871"/>
    </source>
</evidence>